<dbReference type="PANTHER" id="PTHR11496">
    <property type="entry name" value="ALCOHOL DEHYDROGENASE"/>
    <property type="match status" value="1"/>
</dbReference>
<reference evidence="4 5" key="1">
    <citation type="submission" date="2014-04" db="EMBL/GenBank/DDBJ databases">
        <authorList>
            <consortium name="DOE Joint Genome Institute"/>
            <person name="Kuo A."/>
            <person name="Kohler A."/>
            <person name="Jargeat P."/>
            <person name="Nagy L.G."/>
            <person name="Floudas D."/>
            <person name="Copeland A."/>
            <person name="Barry K.W."/>
            <person name="Cichocki N."/>
            <person name="Veneault-Fourrey C."/>
            <person name="LaButti K."/>
            <person name="Lindquist E.A."/>
            <person name="Lipzen A."/>
            <person name="Lundell T."/>
            <person name="Morin E."/>
            <person name="Murat C."/>
            <person name="Sun H."/>
            <person name="Tunlid A."/>
            <person name="Henrissat B."/>
            <person name="Grigoriev I.V."/>
            <person name="Hibbett D.S."/>
            <person name="Martin F."/>
            <person name="Nordberg H.P."/>
            <person name="Cantor M.N."/>
            <person name="Hua S.X."/>
        </authorList>
    </citation>
    <scope>NUCLEOTIDE SEQUENCE [LARGE SCALE GENOMIC DNA]</scope>
    <source>
        <strain evidence="4 5">Ve08.2h10</strain>
    </source>
</reference>
<dbReference type="Pfam" id="PF00465">
    <property type="entry name" value="Fe-ADH"/>
    <property type="match status" value="1"/>
</dbReference>
<dbReference type="PROSITE" id="PS00060">
    <property type="entry name" value="ADH_IRON_2"/>
    <property type="match status" value="1"/>
</dbReference>
<organism evidence="4 5">
    <name type="scientific">Paxillus rubicundulus Ve08.2h10</name>
    <dbReference type="NCBI Taxonomy" id="930991"/>
    <lineage>
        <taxon>Eukaryota</taxon>
        <taxon>Fungi</taxon>
        <taxon>Dikarya</taxon>
        <taxon>Basidiomycota</taxon>
        <taxon>Agaricomycotina</taxon>
        <taxon>Agaricomycetes</taxon>
        <taxon>Agaricomycetidae</taxon>
        <taxon>Boletales</taxon>
        <taxon>Paxilineae</taxon>
        <taxon>Paxillaceae</taxon>
        <taxon>Paxillus</taxon>
    </lineage>
</organism>
<dbReference type="InterPro" id="IPR001670">
    <property type="entry name" value="ADH_Fe/GldA"/>
</dbReference>
<evidence type="ECO:0000313" key="5">
    <source>
        <dbReference type="Proteomes" id="UP000054538"/>
    </source>
</evidence>
<dbReference type="STRING" id="930991.A0A0D0E9D9"/>
<evidence type="ECO:0000259" key="2">
    <source>
        <dbReference type="Pfam" id="PF00465"/>
    </source>
</evidence>
<name>A0A0D0E9D9_9AGAM</name>
<keyword evidence="1" id="KW-0560">Oxidoreductase</keyword>
<protein>
    <recommendedName>
        <fullName evidence="6">Alcohol dehydrogenase iron-type/glycerol dehydrogenase GldA domain-containing protein</fullName>
    </recommendedName>
</protein>
<keyword evidence="5" id="KW-1185">Reference proteome</keyword>
<sequence>MTDTDDLHGSYTYHDTLKGVYYGPGCVRTALPKLLSVLGGSKALIVTGKSLRDKTNVVKNVEDILKDNAAFGGTFSEIGQHTPVQGIVRGVEAFTTAGADIAISIGGGSPIDATKAIIFFLHQKKGGRFTNHIAIPTTLSAAEYRSGAGYTNEQGNKVSVSDPMIAPAGIILDAELTLATPEELWLSTGLRALDHAVESLYRPGLPPPLKVLCYSALVDLFTYLPKSKEQPNNLKVRQKLLIAAWMSLWPAKVETYSPLGLSHSLGHKLGATYGIPHGITSCLTLAPVVLLKAEIASAEDKAALAEALFYLKEPSTGSVDGDVKRLGGMIDELVRSLGLHRTLVSYNVPKANLPSIAKLALAGDDPAYQPKVEALLESIYEQ</sequence>
<dbReference type="OrthoDB" id="3360544at2759"/>
<dbReference type="InterPro" id="IPR018211">
    <property type="entry name" value="ADH_Fe_CS"/>
</dbReference>
<evidence type="ECO:0008006" key="6">
    <source>
        <dbReference type="Google" id="ProtNLM"/>
    </source>
</evidence>
<reference evidence="5" key="2">
    <citation type="submission" date="2015-01" db="EMBL/GenBank/DDBJ databases">
        <title>Evolutionary Origins and Diversification of the Mycorrhizal Mutualists.</title>
        <authorList>
            <consortium name="DOE Joint Genome Institute"/>
            <consortium name="Mycorrhizal Genomics Consortium"/>
            <person name="Kohler A."/>
            <person name="Kuo A."/>
            <person name="Nagy L.G."/>
            <person name="Floudas D."/>
            <person name="Copeland A."/>
            <person name="Barry K.W."/>
            <person name="Cichocki N."/>
            <person name="Veneault-Fourrey C."/>
            <person name="LaButti K."/>
            <person name="Lindquist E.A."/>
            <person name="Lipzen A."/>
            <person name="Lundell T."/>
            <person name="Morin E."/>
            <person name="Murat C."/>
            <person name="Riley R."/>
            <person name="Ohm R."/>
            <person name="Sun H."/>
            <person name="Tunlid A."/>
            <person name="Henrissat B."/>
            <person name="Grigoriev I.V."/>
            <person name="Hibbett D.S."/>
            <person name="Martin F."/>
        </authorList>
    </citation>
    <scope>NUCLEOTIDE SEQUENCE [LARGE SCALE GENOMIC DNA]</scope>
    <source>
        <strain evidence="5">Ve08.2h10</strain>
    </source>
</reference>
<feature type="domain" description="Fe-containing alcohol dehydrogenase-like C-terminal" evidence="3">
    <location>
        <begin position="187"/>
        <end position="364"/>
    </location>
</feature>
<accession>A0A0D0E9D9</accession>
<feature type="domain" description="Alcohol dehydrogenase iron-type/glycerol dehydrogenase GldA" evidence="2">
    <location>
        <begin position="20"/>
        <end position="173"/>
    </location>
</feature>
<proteinExistence type="predicted"/>
<evidence type="ECO:0000313" key="4">
    <source>
        <dbReference type="EMBL" id="KIK99324.1"/>
    </source>
</evidence>
<dbReference type="Gene3D" id="3.40.50.1970">
    <property type="match status" value="1"/>
</dbReference>
<dbReference type="HOGENOM" id="CLU_007207_0_2_1"/>
<dbReference type="AlphaFoldDB" id="A0A0D0E9D9"/>
<dbReference type="GO" id="GO:0005739">
    <property type="term" value="C:mitochondrion"/>
    <property type="evidence" value="ECO:0007669"/>
    <property type="project" value="TreeGrafter"/>
</dbReference>
<dbReference type="InParanoid" id="A0A0D0E9D9"/>
<gene>
    <name evidence="4" type="ORF">PAXRUDRAFT_822867</name>
</gene>
<dbReference type="PANTHER" id="PTHR11496:SF97">
    <property type="entry name" value="ALCOHOL DEHYDROGENASE IRON-TYPE_GLYCEROL DEHYDROGENASE GLDA DOMAIN-CONTAINING PROTEIN"/>
    <property type="match status" value="1"/>
</dbReference>
<dbReference type="InterPro" id="IPR039697">
    <property type="entry name" value="Alcohol_dehydrogenase_Fe"/>
</dbReference>
<evidence type="ECO:0000259" key="3">
    <source>
        <dbReference type="Pfam" id="PF25137"/>
    </source>
</evidence>
<dbReference type="EMBL" id="KN824863">
    <property type="protein sequence ID" value="KIK99324.1"/>
    <property type="molecule type" value="Genomic_DNA"/>
</dbReference>
<dbReference type="InterPro" id="IPR056798">
    <property type="entry name" value="ADH_Fe_C"/>
</dbReference>
<evidence type="ECO:0000256" key="1">
    <source>
        <dbReference type="ARBA" id="ARBA00023002"/>
    </source>
</evidence>
<dbReference type="Pfam" id="PF25137">
    <property type="entry name" value="ADH_Fe_C"/>
    <property type="match status" value="1"/>
</dbReference>
<dbReference type="SUPFAM" id="SSF56796">
    <property type="entry name" value="Dehydroquinate synthase-like"/>
    <property type="match status" value="1"/>
</dbReference>
<dbReference type="Proteomes" id="UP000054538">
    <property type="component" value="Unassembled WGS sequence"/>
</dbReference>
<dbReference type="CDD" id="cd08192">
    <property type="entry name" value="MAR-like"/>
    <property type="match status" value="1"/>
</dbReference>
<dbReference type="GO" id="GO:0046872">
    <property type="term" value="F:metal ion binding"/>
    <property type="evidence" value="ECO:0007669"/>
    <property type="project" value="InterPro"/>
</dbReference>
<dbReference type="GO" id="GO:0004022">
    <property type="term" value="F:alcohol dehydrogenase (NAD+) activity"/>
    <property type="evidence" value="ECO:0007669"/>
    <property type="project" value="TreeGrafter"/>
</dbReference>
<dbReference type="Gene3D" id="1.20.1090.10">
    <property type="entry name" value="Dehydroquinate synthase-like - alpha domain"/>
    <property type="match status" value="1"/>
</dbReference>